<dbReference type="EMBL" id="DF838150">
    <property type="protein sequence ID" value="GAT42638.1"/>
    <property type="molecule type" value="Genomic_DNA"/>
</dbReference>
<evidence type="ECO:0000256" key="1">
    <source>
        <dbReference type="ARBA" id="ARBA00022664"/>
    </source>
</evidence>
<dbReference type="InterPro" id="IPR036875">
    <property type="entry name" value="Znf_CCHC_sf"/>
</dbReference>
<evidence type="ECO:0000313" key="5">
    <source>
        <dbReference type="EMBL" id="GAT42638.1"/>
    </source>
</evidence>
<evidence type="ECO:0000256" key="2">
    <source>
        <dbReference type="PROSITE-ProRule" id="PRU00047"/>
    </source>
</evidence>
<dbReference type="InterPro" id="IPR001878">
    <property type="entry name" value="Znf_CCHC"/>
</dbReference>
<reference evidence="5" key="1">
    <citation type="submission" date="2014-09" db="EMBL/GenBank/DDBJ databases">
        <title>Genome sequence of the luminous mushroom Mycena chlorophos for searching fungal bioluminescence genes.</title>
        <authorList>
            <person name="Tanaka Y."/>
            <person name="Kasuga D."/>
            <person name="Oba Y."/>
            <person name="Hase S."/>
            <person name="Sato K."/>
            <person name="Oba Y."/>
            <person name="Sakakibara Y."/>
        </authorList>
    </citation>
    <scope>NUCLEOTIDE SEQUENCE</scope>
</reference>
<organism evidence="5 6">
    <name type="scientific">Mycena chlorophos</name>
    <name type="common">Agaric fungus</name>
    <name type="synonym">Agaricus chlorophos</name>
    <dbReference type="NCBI Taxonomy" id="658473"/>
    <lineage>
        <taxon>Eukaryota</taxon>
        <taxon>Fungi</taxon>
        <taxon>Dikarya</taxon>
        <taxon>Basidiomycota</taxon>
        <taxon>Agaricomycotina</taxon>
        <taxon>Agaricomycetes</taxon>
        <taxon>Agaricomycetidae</taxon>
        <taxon>Agaricales</taxon>
        <taxon>Marasmiineae</taxon>
        <taxon>Mycenaceae</taxon>
        <taxon>Mycena</taxon>
    </lineage>
</organism>
<keyword evidence="1" id="KW-0507">mRNA processing</keyword>
<feature type="compositionally biased region" description="Basic and acidic residues" evidence="3">
    <location>
        <begin position="198"/>
        <end position="209"/>
    </location>
</feature>
<dbReference type="Proteomes" id="UP000815677">
    <property type="component" value="Unassembled WGS sequence"/>
</dbReference>
<feature type="region of interest" description="Disordered" evidence="3">
    <location>
        <begin position="1"/>
        <end position="60"/>
    </location>
</feature>
<gene>
    <name evidence="5" type="ORF">MCHLO_00347</name>
</gene>
<evidence type="ECO:0000256" key="3">
    <source>
        <dbReference type="SAM" id="MobiDB-lite"/>
    </source>
</evidence>
<protein>
    <recommendedName>
        <fullName evidence="4">CCHC-type domain-containing protein</fullName>
    </recommendedName>
</protein>
<evidence type="ECO:0000259" key="4">
    <source>
        <dbReference type="PROSITE" id="PS50158"/>
    </source>
</evidence>
<proteinExistence type="predicted"/>
<keyword evidence="2" id="KW-0863">Zinc-finger</keyword>
<name>A0ABQ0KUS2_MYCCL</name>
<sequence>MSEAGLHSTSPPATTPSLSELPILLKRKRRTSETPVDTEASVHAADSRQGGNTKPKTEYPAGRVVNGYNFARDDSVHSARPPKNGSCYICTSPNHLMRDCPHFGRWEAMRMANLLDHVLDITQERMDEEEAYYIVYLAETSSSSAYSLCDLEATVLAVKSDDASERTVSVEEGSLSTGPNRNERRRARFTRTPGWMTKGKERKTEESRNHAPRRQRRSAERRVAFATDNSGPTVRAATLKRRLPVGFGATDARALNALVHVGSLDAEPVKGQVDSGATFP</sequence>
<dbReference type="PROSITE" id="PS50158">
    <property type="entry name" value="ZF_CCHC"/>
    <property type="match status" value="1"/>
</dbReference>
<keyword evidence="2" id="KW-0479">Metal-binding</keyword>
<feature type="region of interest" description="Disordered" evidence="3">
    <location>
        <begin position="163"/>
        <end position="231"/>
    </location>
</feature>
<accession>A0ABQ0KUS2</accession>
<keyword evidence="2" id="KW-0862">Zinc</keyword>
<keyword evidence="6" id="KW-1185">Reference proteome</keyword>
<feature type="domain" description="CCHC-type" evidence="4">
    <location>
        <begin position="87"/>
        <end position="101"/>
    </location>
</feature>
<dbReference type="SUPFAM" id="SSF57756">
    <property type="entry name" value="Retrovirus zinc finger-like domains"/>
    <property type="match status" value="1"/>
</dbReference>
<evidence type="ECO:0000313" key="6">
    <source>
        <dbReference type="Proteomes" id="UP000815677"/>
    </source>
</evidence>
<feature type="compositionally biased region" description="Low complexity" evidence="3">
    <location>
        <begin position="1"/>
        <end position="22"/>
    </location>
</feature>